<reference evidence="1 2" key="1">
    <citation type="submission" date="2019-08" db="EMBL/GenBank/DDBJ databases">
        <title>Complete genome sequence of Candidatus Uab amorphum.</title>
        <authorList>
            <person name="Shiratori T."/>
            <person name="Suzuki S."/>
            <person name="Kakizawa Y."/>
            <person name="Ishida K."/>
        </authorList>
    </citation>
    <scope>NUCLEOTIDE SEQUENCE [LARGE SCALE GENOMIC DNA]</scope>
    <source>
        <strain evidence="1 2">SRT547</strain>
    </source>
</reference>
<evidence type="ECO:0000313" key="1">
    <source>
        <dbReference type="EMBL" id="BBM85274.1"/>
    </source>
</evidence>
<dbReference type="EMBL" id="AP019860">
    <property type="protein sequence ID" value="BBM85274.1"/>
    <property type="molecule type" value="Genomic_DNA"/>
</dbReference>
<name>A0A5S9IP28_UABAM</name>
<evidence type="ECO:0000313" key="2">
    <source>
        <dbReference type="Proteomes" id="UP000326354"/>
    </source>
</evidence>
<dbReference type="RefSeq" id="WP_151969384.1">
    <property type="nucleotide sequence ID" value="NZ_AP019860.1"/>
</dbReference>
<dbReference type="Proteomes" id="UP000326354">
    <property type="component" value="Chromosome"/>
</dbReference>
<protein>
    <submittedName>
        <fullName evidence="1">Uncharacterized protein</fullName>
    </submittedName>
</protein>
<proteinExistence type="predicted"/>
<gene>
    <name evidence="1" type="ORF">UABAM_03638</name>
</gene>
<keyword evidence="2" id="KW-1185">Reference proteome</keyword>
<dbReference type="PROSITE" id="PS51257">
    <property type="entry name" value="PROKAR_LIPOPROTEIN"/>
    <property type="match status" value="1"/>
</dbReference>
<dbReference type="KEGG" id="uam:UABAM_03638"/>
<organism evidence="1 2">
    <name type="scientific">Uabimicrobium amorphum</name>
    <dbReference type="NCBI Taxonomy" id="2596890"/>
    <lineage>
        <taxon>Bacteria</taxon>
        <taxon>Pseudomonadati</taxon>
        <taxon>Planctomycetota</taxon>
        <taxon>Candidatus Uabimicrobiia</taxon>
        <taxon>Candidatus Uabimicrobiales</taxon>
        <taxon>Candidatus Uabimicrobiaceae</taxon>
        <taxon>Candidatus Uabimicrobium</taxon>
    </lineage>
</organism>
<dbReference type="AlphaFoldDB" id="A0A5S9IP28"/>
<accession>A0A5S9IP28</accession>
<sequence length="226" mass="26935">MYLRCIYLLLLVALCGCSTKIVPIQMARVVQVARYTQNYKFDNDEQARNVFMKVVGPKNWKIIEDHYVFGDVVDDMMQGRFVIEGRIIFTLSLDPQDHNKFYIDGFGKYHLHRKTTNETMLSADFDIVSEKAFALSDVKKKGFIELEVTKNYTRYFAPEQGNYYHKSPLRFRLFIKEIKEDVYMVDYNRKHDVFIEEEVLGELEFKPPYRHMVIDLRSLQYLKDDY</sequence>